<reference evidence="1 2" key="1">
    <citation type="journal article" date="2018" name="Mol. Biol. Evol.">
        <title>Broad Genomic Sampling Reveals a Smut Pathogenic Ancestry of the Fungal Clade Ustilaginomycotina.</title>
        <authorList>
            <person name="Kijpornyongpan T."/>
            <person name="Mondo S.J."/>
            <person name="Barry K."/>
            <person name="Sandor L."/>
            <person name="Lee J."/>
            <person name="Lipzen A."/>
            <person name="Pangilinan J."/>
            <person name="LaButti K."/>
            <person name="Hainaut M."/>
            <person name="Henrissat B."/>
            <person name="Grigoriev I.V."/>
            <person name="Spatafora J.W."/>
            <person name="Aime M.C."/>
        </authorList>
    </citation>
    <scope>NUCLEOTIDE SEQUENCE [LARGE SCALE GENOMIC DNA]</scope>
    <source>
        <strain evidence="1 2">SA 807</strain>
    </source>
</reference>
<keyword evidence="2" id="KW-1185">Reference proteome</keyword>
<evidence type="ECO:0000313" key="2">
    <source>
        <dbReference type="Proteomes" id="UP000245626"/>
    </source>
</evidence>
<organism evidence="1 2">
    <name type="scientific">Violaceomyces palustris</name>
    <dbReference type="NCBI Taxonomy" id="1673888"/>
    <lineage>
        <taxon>Eukaryota</taxon>
        <taxon>Fungi</taxon>
        <taxon>Dikarya</taxon>
        <taxon>Basidiomycota</taxon>
        <taxon>Ustilaginomycotina</taxon>
        <taxon>Ustilaginomycetes</taxon>
        <taxon>Violaceomycetales</taxon>
        <taxon>Violaceomycetaceae</taxon>
        <taxon>Violaceomyces</taxon>
    </lineage>
</organism>
<protein>
    <submittedName>
        <fullName evidence="1">Uncharacterized protein</fullName>
    </submittedName>
</protein>
<name>A0ACD0NXZ8_9BASI</name>
<dbReference type="EMBL" id="KZ819915">
    <property type="protein sequence ID" value="PWN50610.1"/>
    <property type="molecule type" value="Genomic_DNA"/>
</dbReference>
<gene>
    <name evidence="1" type="ORF">IE53DRAFT_87248</name>
</gene>
<evidence type="ECO:0000313" key="1">
    <source>
        <dbReference type="EMBL" id="PWN50610.1"/>
    </source>
</evidence>
<accession>A0ACD0NXZ8</accession>
<dbReference type="Proteomes" id="UP000245626">
    <property type="component" value="Unassembled WGS sequence"/>
</dbReference>
<sequence>MDSSQASGSSNHSPLFKINDLFFSLLKSLLSKEEDPPSFEAIELISMVTYQPITMALNPGGSLEPSSPGFSSALIRGFSDSEFGADSTDPIPNRSLQEASMKFIEASLKLLEGSLPESLTRQIAISVLSYLVPRLIALIKETYAQSGQNVDTGSSRSLISTLTRMITEMGIKPDQTMAMNLLLVTKDEVVSLVSSSTGSVPIFPIVAPPGDASKTPNELNSQKCSWYKFIDLNAVLRDLRANPSMGLPVIVEPELVALLHFFVDERQPLSAKESLMRRFFLARSRSRTTISNADMGQELASLYYEILIAAVKACSAVVATPPVAVTGAPCSYAAIWRSTICGLLPALLSSTEHWFTTTYRGDQSPEALSEASISRVETVIQALFSTASATLRGCESPSALGESQNQPGEDQNGADQMVLDSLIGTDTPPNQPLRALLLRSLVEHELLRVEVIAKLPDMEQVSLDPALNGQSIKAEAQHEGIPISSWLAQRFESEHPLELLERSLADPGSQLEFFSFLSDQFLTWAESGELDHLSRWCKALMDHQLALEISFLFISPESLCSPLVCMLDRSDLNQINDEPSTLSNILLLLQFVNDRFIIGPESSQSSGHYPPRSGKFFSIFSSSSSVAYLLTELSVEEKSLVGRWISALFDNEGISDDLIKDSSPQTLLRLAPTLFSQSISACSGGMIDLDTLRGGLSYFLQDLLSYTLPAALKWLIREIQRIPLVPVSNHTSSSAISSNNVESGSVNGNGNLNDGAGGGPNSRTVHLEVLSLLLASDTCPFAVKRLVADDMMVLFASPTLSQSASGAENFDIESIKTKMEACFVPRISWISSSTWIRALLGDMIKSEGSLFLRPSLEQVVPRIGIQGVLNKLVEELVQLEKQHSSQARDHEVIQVHQQEITRQAKPIDPRETLGPIEGQVDTTTPDQERERFSYEKLMASLLIVSSFSESSSYHSLVQTSEAEDESKVGDGESRRRGSRQISPYSIMLAVLRRFDYKPVGTSLGTIQGSLLRISLLCLAFFSKLPSQEGAQGQGGEDASTTLEDPLVTVYEDIRRSIALALARSLPSSTSSSARRTASTTELVRNRIMSELVASGFQLGDLEIY</sequence>
<proteinExistence type="predicted"/>